<organism evidence="10 11">
    <name type="scientific">Dictyocaulus viviparus</name>
    <name type="common">Bovine lungworm</name>
    <dbReference type="NCBI Taxonomy" id="29172"/>
    <lineage>
        <taxon>Eukaryota</taxon>
        <taxon>Metazoa</taxon>
        <taxon>Ecdysozoa</taxon>
        <taxon>Nematoda</taxon>
        <taxon>Chromadorea</taxon>
        <taxon>Rhabditida</taxon>
        <taxon>Rhabditina</taxon>
        <taxon>Rhabditomorpha</taxon>
        <taxon>Strongyloidea</taxon>
        <taxon>Metastrongylidae</taxon>
        <taxon>Dictyocaulus</taxon>
    </lineage>
</organism>
<feature type="signal peptide" evidence="8">
    <location>
        <begin position="1"/>
        <end position="15"/>
    </location>
</feature>
<evidence type="ECO:0000256" key="1">
    <source>
        <dbReference type="ARBA" id="ARBA00006432"/>
    </source>
</evidence>
<dbReference type="PANTHER" id="PTHR43272">
    <property type="entry name" value="LONG-CHAIN-FATTY-ACID--COA LIGASE"/>
    <property type="match status" value="1"/>
</dbReference>
<dbReference type="GO" id="GO:0030182">
    <property type="term" value="P:neuron differentiation"/>
    <property type="evidence" value="ECO:0007669"/>
    <property type="project" value="TreeGrafter"/>
</dbReference>
<comment type="catalytic activity">
    <reaction evidence="7">
        <text>a long-chain fatty acid + ATP + CoA = a long-chain fatty acyl-CoA + AMP + diphosphate</text>
        <dbReference type="Rhea" id="RHEA:15421"/>
        <dbReference type="ChEBI" id="CHEBI:30616"/>
        <dbReference type="ChEBI" id="CHEBI:33019"/>
        <dbReference type="ChEBI" id="CHEBI:57287"/>
        <dbReference type="ChEBI" id="CHEBI:57560"/>
        <dbReference type="ChEBI" id="CHEBI:83139"/>
        <dbReference type="ChEBI" id="CHEBI:456215"/>
        <dbReference type="EC" id="6.2.1.3"/>
    </reaction>
</comment>
<dbReference type="GO" id="GO:0005524">
    <property type="term" value="F:ATP binding"/>
    <property type="evidence" value="ECO:0007669"/>
    <property type="project" value="UniProtKB-KW"/>
</dbReference>
<dbReference type="InterPro" id="IPR000873">
    <property type="entry name" value="AMP-dep_synth/lig_dom"/>
</dbReference>
<dbReference type="Pfam" id="PF00501">
    <property type="entry name" value="AMP-binding"/>
    <property type="match status" value="1"/>
</dbReference>
<evidence type="ECO:0000313" key="10">
    <source>
        <dbReference type="EMBL" id="KJH44499.1"/>
    </source>
</evidence>
<dbReference type="InterPro" id="IPR042099">
    <property type="entry name" value="ANL_N_sf"/>
</dbReference>
<dbReference type="AlphaFoldDB" id="A0A0D8XL02"/>
<evidence type="ECO:0000256" key="5">
    <source>
        <dbReference type="ARBA" id="ARBA00022840"/>
    </source>
</evidence>
<evidence type="ECO:0000256" key="6">
    <source>
        <dbReference type="ARBA" id="ARBA00026121"/>
    </source>
</evidence>
<sequence length="274" mass="31085">MKIFTLIFWARPVNADDPKSPWRNINVINGELTTTIYEHCKTINNDCFGTREVLSIHKELQKNGKIFEKWEMGEYHWRTYEAVENRVNLIASALSSLGCKKNEKVIIFAETREEWMTTALACFKSSFPVVTVYATLGEEAVEYAIKEVNAHTVFTSENLLPKIQKIISNGADIRTVIYFESPDPEYNRNYEQESAKILSFNELLNIGKPGPIDNKPSPEDIAVIMYTSGTTGNPKGVIISHENIIAAVAGQSQYPENMIMGRSDEDIDRHMQDL</sequence>
<keyword evidence="4" id="KW-0276">Fatty acid metabolism</keyword>
<feature type="chain" id="PRO_5012475193" description="long-chain-fatty-acid--CoA ligase" evidence="8">
    <location>
        <begin position="16"/>
        <end position="274"/>
    </location>
</feature>
<evidence type="ECO:0000256" key="2">
    <source>
        <dbReference type="ARBA" id="ARBA00022598"/>
    </source>
</evidence>
<evidence type="ECO:0000259" key="9">
    <source>
        <dbReference type="Pfam" id="PF00501"/>
    </source>
</evidence>
<evidence type="ECO:0000256" key="8">
    <source>
        <dbReference type="SAM" id="SignalP"/>
    </source>
</evidence>
<proteinExistence type="inferred from homology"/>
<dbReference type="STRING" id="29172.A0A0D8XL02"/>
<dbReference type="EMBL" id="KN716468">
    <property type="protein sequence ID" value="KJH44499.1"/>
    <property type="molecule type" value="Genomic_DNA"/>
</dbReference>
<evidence type="ECO:0000256" key="3">
    <source>
        <dbReference type="ARBA" id="ARBA00022741"/>
    </source>
</evidence>
<dbReference type="GO" id="GO:0005783">
    <property type="term" value="C:endoplasmic reticulum"/>
    <property type="evidence" value="ECO:0007669"/>
    <property type="project" value="TreeGrafter"/>
</dbReference>
<dbReference type="PROSITE" id="PS00455">
    <property type="entry name" value="AMP_BINDING"/>
    <property type="match status" value="1"/>
</dbReference>
<dbReference type="Gene3D" id="3.40.50.12780">
    <property type="entry name" value="N-terminal domain of ligase-like"/>
    <property type="match status" value="1"/>
</dbReference>
<feature type="domain" description="AMP-dependent synthetase/ligase" evidence="9">
    <location>
        <begin position="73"/>
        <end position="255"/>
    </location>
</feature>
<dbReference type="PANTHER" id="PTHR43272:SF83">
    <property type="entry name" value="ACYL-COA SYNTHETASE LONG-CHAIN, ISOFORM J"/>
    <property type="match status" value="1"/>
</dbReference>
<keyword evidence="3" id="KW-0547">Nucleotide-binding</keyword>
<evidence type="ECO:0000256" key="7">
    <source>
        <dbReference type="ARBA" id="ARBA00036813"/>
    </source>
</evidence>
<keyword evidence="11" id="KW-1185">Reference proteome</keyword>
<keyword evidence="8" id="KW-0732">Signal</keyword>
<dbReference type="GO" id="GO:0035336">
    <property type="term" value="P:long-chain fatty-acyl-CoA metabolic process"/>
    <property type="evidence" value="ECO:0007669"/>
    <property type="project" value="TreeGrafter"/>
</dbReference>
<keyword evidence="5" id="KW-0067">ATP-binding</keyword>
<reference evidence="10 11" key="1">
    <citation type="submission" date="2013-11" db="EMBL/GenBank/DDBJ databases">
        <title>Draft genome of the bovine lungworm Dictyocaulus viviparus.</title>
        <authorList>
            <person name="Mitreva M."/>
        </authorList>
    </citation>
    <scope>NUCLEOTIDE SEQUENCE [LARGE SCALE GENOMIC DNA]</scope>
    <source>
        <strain evidence="10 11">HannoverDv2000</strain>
    </source>
</reference>
<dbReference type="InterPro" id="IPR020459">
    <property type="entry name" value="AMP-binding"/>
</dbReference>
<accession>A0A0D8XL02</accession>
<evidence type="ECO:0000313" key="11">
    <source>
        <dbReference type="Proteomes" id="UP000053766"/>
    </source>
</evidence>
<dbReference type="GO" id="GO:0005886">
    <property type="term" value="C:plasma membrane"/>
    <property type="evidence" value="ECO:0007669"/>
    <property type="project" value="TreeGrafter"/>
</dbReference>
<dbReference type="EC" id="6.2.1.3" evidence="6"/>
<dbReference type="InterPro" id="IPR020845">
    <property type="entry name" value="AMP-binding_CS"/>
</dbReference>
<keyword evidence="2 10" id="KW-0436">Ligase</keyword>
<dbReference type="GO" id="GO:0005811">
    <property type="term" value="C:lipid droplet"/>
    <property type="evidence" value="ECO:0007669"/>
    <property type="project" value="TreeGrafter"/>
</dbReference>
<comment type="similarity">
    <text evidence="1">Belongs to the ATP-dependent AMP-binding enzyme family.</text>
</comment>
<dbReference type="GO" id="GO:0004467">
    <property type="term" value="F:long-chain fatty acid-CoA ligase activity"/>
    <property type="evidence" value="ECO:0007669"/>
    <property type="project" value="UniProtKB-EC"/>
</dbReference>
<name>A0A0D8XL02_DICVI</name>
<gene>
    <name evidence="10" type="ORF">DICVIV_09481</name>
</gene>
<dbReference type="OrthoDB" id="1700726at2759"/>
<reference evidence="11" key="2">
    <citation type="journal article" date="2016" name="Sci. Rep.">
        <title>Dictyocaulus viviparus genome, variome and transcriptome elucidate lungworm biology and support future intervention.</title>
        <authorList>
            <person name="McNulty S.N."/>
            <person name="Strube C."/>
            <person name="Rosa B.A."/>
            <person name="Martin J.C."/>
            <person name="Tyagi R."/>
            <person name="Choi Y.J."/>
            <person name="Wang Q."/>
            <person name="Hallsworth Pepin K."/>
            <person name="Zhang X."/>
            <person name="Ozersky P."/>
            <person name="Wilson R.K."/>
            <person name="Sternberg P.W."/>
            <person name="Gasser R.B."/>
            <person name="Mitreva M."/>
        </authorList>
    </citation>
    <scope>NUCLEOTIDE SEQUENCE [LARGE SCALE GENOMIC DNA]</scope>
    <source>
        <strain evidence="11">HannoverDv2000</strain>
    </source>
</reference>
<dbReference type="PRINTS" id="PR00154">
    <property type="entry name" value="AMPBINDING"/>
</dbReference>
<evidence type="ECO:0000256" key="4">
    <source>
        <dbReference type="ARBA" id="ARBA00022832"/>
    </source>
</evidence>
<keyword evidence="4" id="KW-0443">Lipid metabolism</keyword>
<dbReference type="SUPFAM" id="SSF56801">
    <property type="entry name" value="Acetyl-CoA synthetase-like"/>
    <property type="match status" value="1"/>
</dbReference>
<protein>
    <recommendedName>
        <fullName evidence="6">long-chain-fatty-acid--CoA ligase</fullName>
        <ecNumber evidence="6">6.2.1.3</ecNumber>
    </recommendedName>
</protein>
<dbReference type="Proteomes" id="UP000053766">
    <property type="component" value="Unassembled WGS sequence"/>
</dbReference>